<evidence type="ECO:0000313" key="2">
    <source>
        <dbReference type="Proteomes" id="UP000282084"/>
    </source>
</evidence>
<dbReference type="OrthoDB" id="3699690at2"/>
<accession>A0A495VX02</accession>
<gene>
    <name evidence="1" type="ORF">C8E97_1674</name>
</gene>
<dbReference type="AlphaFoldDB" id="A0A495VX02"/>
<organism evidence="1 2">
    <name type="scientific">Saccharothrix australiensis</name>
    <dbReference type="NCBI Taxonomy" id="2072"/>
    <lineage>
        <taxon>Bacteria</taxon>
        <taxon>Bacillati</taxon>
        <taxon>Actinomycetota</taxon>
        <taxon>Actinomycetes</taxon>
        <taxon>Pseudonocardiales</taxon>
        <taxon>Pseudonocardiaceae</taxon>
        <taxon>Saccharothrix</taxon>
    </lineage>
</organism>
<sequence length="150" mass="17276">MSNDDTWVRLHTGWEPRELGWALWQPGYVAHPWPREELRTGFAFYICQEIPAGGRGIVARATVTKLVRTTEVKSPEDAYQRIADTLFDDDLTIPPEDWRANRYNGHKTASPWPQQLTAWRSETEEVGPYVLPELSSFPRSGWLHTSRIAL</sequence>
<comment type="caution">
    <text evidence="1">The sequence shown here is derived from an EMBL/GenBank/DDBJ whole genome shotgun (WGS) entry which is preliminary data.</text>
</comment>
<keyword evidence="2" id="KW-1185">Reference proteome</keyword>
<protein>
    <submittedName>
        <fullName evidence="1">Uncharacterized protein</fullName>
    </submittedName>
</protein>
<name>A0A495VX02_9PSEU</name>
<reference evidence="1 2" key="1">
    <citation type="submission" date="2018-10" db="EMBL/GenBank/DDBJ databases">
        <title>Sequencing the genomes of 1000 actinobacteria strains.</title>
        <authorList>
            <person name="Klenk H.-P."/>
        </authorList>
    </citation>
    <scope>NUCLEOTIDE SEQUENCE [LARGE SCALE GENOMIC DNA]</scope>
    <source>
        <strain evidence="1 2">DSM 43800</strain>
    </source>
</reference>
<dbReference type="RefSeq" id="WP_121003165.1">
    <property type="nucleotide sequence ID" value="NZ_RBXO01000001.1"/>
</dbReference>
<dbReference type="EMBL" id="RBXO01000001">
    <property type="protein sequence ID" value="RKT53123.1"/>
    <property type="molecule type" value="Genomic_DNA"/>
</dbReference>
<dbReference type="Proteomes" id="UP000282084">
    <property type="component" value="Unassembled WGS sequence"/>
</dbReference>
<proteinExistence type="predicted"/>
<evidence type="ECO:0000313" key="1">
    <source>
        <dbReference type="EMBL" id="RKT53123.1"/>
    </source>
</evidence>